<reference evidence="1 2" key="1">
    <citation type="submission" date="2017-03" db="EMBL/GenBank/DDBJ databases">
        <title>Complete genome sequence of Candidatus 'Thiodictyon syntrophicum' sp. nov. strain Cad16T, a photolithoautotroph purple sulfur bacterium isolated from an alpine meromictic lake.</title>
        <authorList>
            <person name="Luedin S.M."/>
            <person name="Pothier J.F."/>
            <person name="Danza F."/>
            <person name="Storelli N."/>
            <person name="Wittwer M."/>
            <person name="Tonolla M."/>
        </authorList>
    </citation>
    <scope>NUCLEOTIDE SEQUENCE [LARGE SCALE GENOMIC DNA]</scope>
    <source>
        <strain evidence="1 2">Cad16T</strain>
    </source>
</reference>
<proteinExistence type="predicted"/>
<name>A0A2K8UFA5_9GAMM</name>
<protein>
    <recommendedName>
        <fullName evidence="3">DUF4276 family protein</fullName>
    </recommendedName>
</protein>
<gene>
    <name evidence="1" type="ORF">THSYN_27225</name>
</gene>
<evidence type="ECO:0000313" key="1">
    <source>
        <dbReference type="EMBL" id="AUB84263.1"/>
    </source>
</evidence>
<sequence>MVHQRLRRGGFGYLKQRITAFNQMAQRVMPVLLLTDLDRSGCPAELINAWLPVGASPRLLFRVAVRETESWLLADRPAFADFLGISIGTVPDRPDELTDPKAALLDLVRKSKRRELRQEILPRPGVSFPVGLGYNDQWCRFVRDHWEIGRAAKASPSLARAVERLAQFSEKDRVLPPRYS</sequence>
<dbReference type="Proteomes" id="UP000232638">
    <property type="component" value="Chromosome"/>
</dbReference>
<dbReference type="EMBL" id="CP020370">
    <property type="protein sequence ID" value="AUB84263.1"/>
    <property type="molecule type" value="Genomic_DNA"/>
</dbReference>
<evidence type="ECO:0000313" key="2">
    <source>
        <dbReference type="Proteomes" id="UP000232638"/>
    </source>
</evidence>
<organism evidence="1 2">
    <name type="scientific">Candidatus Thiodictyon syntrophicum</name>
    <dbReference type="NCBI Taxonomy" id="1166950"/>
    <lineage>
        <taxon>Bacteria</taxon>
        <taxon>Pseudomonadati</taxon>
        <taxon>Pseudomonadota</taxon>
        <taxon>Gammaproteobacteria</taxon>
        <taxon>Chromatiales</taxon>
        <taxon>Chromatiaceae</taxon>
        <taxon>Thiodictyon</taxon>
    </lineage>
</organism>
<evidence type="ECO:0008006" key="3">
    <source>
        <dbReference type="Google" id="ProtNLM"/>
    </source>
</evidence>
<accession>A0A2K8UFA5</accession>
<keyword evidence="2" id="KW-1185">Reference proteome</keyword>
<dbReference type="AlphaFoldDB" id="A0A2K8UFA5"/>
<dbReference type="KEGG" id="tsy:THSYN_27225"/>